<dbReference type="RefSeq" id="YP_009616004.1">
    <property type="nucleotide sequence ID" value="NC_042047.1"/>
</dbReference>
<keyword evidence="4" id="KW-1185">Reference proteome</keyword>
<organism evidence="2 3">
    <name type="scientific">Serratia phage vB_Sru_IME250</name>
    <dbReference type="NCBI Taxonomy" id="1852640"/>
    <lineage>
        <taxon>Viruses</taxon>
        <taxon>Duplodnaviria</taxon>
        <taxon>Heunggongvirae</taxon>
        <taxon>Uroviricota</taxon>
        <taxon>Caudoviricetes</taxon>
        <taxon>Pantevenvirales</taxon>
        <taxon>Ackermannviridae</taxon>
        <taxon>Taipeivirus</taxon>
        <taxon>Taipeivirus IME250</taxon>
    </lineage>
</organism>
<evidence type="ECO:0000313" key="3">
    <source>
        <dbReference type="Proteomes" id="UP000230444"/>
    </source>
</evidence>
<evidence type="ECO:0000313" key="4">
    <source>
        <dbReference type="Proteomes" id="UP000231470"/>
    </source>
</evidence>
<name>A0A1J0MG17_9CAUD</name>
<reference evidence="1 4" key="2">
    <citation type="journal article" date="2017" name="Arch. Virol.">
        <title>First complete genome sequence of a virulent bacteriophage infecting the opportunistic pathogen Serratia rubidaea.</title>
        <authorList>
            <person name="Xing S."/>
            <person name="Ma T."/>
            <person name="Zhang X."/>
            <person name="Huang Y."/>
            <person name="Mi Z."/>
            <person name="Sun Q."/>
            <person name="An X."/>
            <person name="Fan H."/>
            <person name="Wu S."/>
            <person name="Wei L."/>
            <person name="Tong Y."/>
        </authorList>
    </citation>
    <scope>NUCLEOTIDE SEQUENCE [LARGE SCALE GENOMIC DNA]</scope>
</reference>
<dbReference type="GeneID" id="40092392"/>
<proteinExistence type="predicted"/>
<protein>
    <submittedName>
        <fullName evidence="2">Uncharacterized protein</fullName>
    </submittedName>
</protein>
<dbReference type="KEGG" id="vg:40092392"/>
<accession>A0A1J0MG17</accession>
<dbReference type="EMBL" id="KY073123">
    <property type="protein sequence ID" value="APD20111.1"/>
    <property type="molecule type" value="Genomic_DNA"/>
</dbReference>
<dbReference type="Proteomes" id="UP000230444">
    <property type="component" value="Segment"/>
</dbReference>
<dbReference type="Proteomes" id="UP000231470">
    <property type="component" value="Segment"/>
</dbReference>
<dbReference type="EMBL" id="KX147096">
    <property type="protein sequence ID" value="ANM47203.1"/>
    <property type="molecule type" value="Genomic_DNA"/>
</dbReference>
<evidence type="ECO:0000313" key="1">
    <source>
        <dbReference type="EMBL" id="ANM47203.1"/>
    </source>
</evidence>
<evidence type="ECO:0000313" key="2">
    <source>
        <dbReference type="EMBL" id="APD20111.1"/>
    </source>
</evidence>
<reference evidence="2 3" key="1">
    <citation type="submission" date="2016-11" db="EMBL/GenBank/DDBJ databases">
        <title>Complete genome of the first virulent bacteriophage infecting the opportunist pathogen Serratia rubidaea.</title>
        <authorList>
            <person name="Xing S."/>
            <person name="Ma T."/>
            <person name="Zhang X."/>
            <person name="Huang Y."/>
            <person name="Mi Z."/>
            <person name="Sun Q."/>
            <person name="An X."/>
            <person name="Fan H."/>
            <person name="Wu S."/>
            <person name="Lin W."/>
            <person name="Tong Y."/>
        </authorList>
    </citation>
    <scope>NUCLEOTIDE SEQUENCE [LARGE SCALE GENOMIC DNA]</scope>
</reference>
<sequence length="83" mass="9185">MKQFVLEELKRLGVNVISVETPVTVLETPSVPQGVALNMSSYMADTVEEVVQTLSACSVVFLYQVFEENGKVKFRCAPCVTKK</sequence>